<dbReference type="Pfam" id="PF18052">
    <property type="entry name" value="Rx_N"/>
    <property type="match status" value="1"/>
</dbReference>
<keyword evidence="1" id="KW-0677">Repeat</keyword>
<feature type="domain" description="NB-ARC" evidence="4">
    <location>
        <begin position="172"/>
        <end position="352"/>
    </location>
</feature>
<feature type="domain" description="Disease resistance protein winged helix" evidence="6">
    <location>
        <begin position="439"/>
        <end position="508"/>
    </location>
</feature>
<dbReference type="InterPro" id="IPR041118">
    <property type="entry name" value="Rx_N"/>
</dbReference>
<dbReference type="InterPro" id="IPR036388">
    <property type="entry name" value="WH-like_DNA-bd_sf"/>
</dbReference>
<dbReference type="PROSITE" id="PS51450">
    <property type="entry name" value="LRR"/>
    <property type="match status" value="1"/>
</dbReference>
<dbReference type="OMA" id="HELVEKC"/>
<dbReference type="Gene3D" id="3.40.50.300">
    <property type="entry name" value="P-loop containing nucleotide triphosphate hydrolases"/>
    <property type="match status" value="1"/>
</dbReference>
<dbReference type="Pfam" id="PF23598">
    <property type="entry name" value="LRR_14"/>
    <property type="match status" value="1"/>
</dbReference>
<dbReference type="InterPro" id="IPR058922">
    <property type="entry name" value="WHD_DRP"/>
</dbReference>
<reference evidence="8" key="1">
    <citation type="submission" date="2019-09" db="EMBL/GenBank/DDBJ databases">
        <authorList>
            <person name="Zhang L."/>
        </authorList>
    </citation>
    <scope>NUCLEOTIDE SEQUENCE</scope>
</reference>
<protein>
    <recommendedName>
        <fullName evidence="9">AAA+ ATPase domain-containing protein</fullName>
    </recommendedName>
</protein>
<evidence type="ECO:0000259" key="6">
    <source>
        <dbReference type="Pfam" id="PF23559"/>
    </source>
</evidence>
<dbReference type="CDD" id="cd14798">
    <property type="entry name" value="RX-CC_like"/>
    <property type="match status" value="1"/>
</dbReference>
<evidence type="ECO:0000256" key="3">
    <source>
        <dbReference type="ARBA" id="ARBA00022821"/>
    </source>
</evidence>
<dbReference type="GO" id="GO:0098542">
    <property type="term" value="P:defense response to other organism"/>
    <property type="evidence" value="ECO:0007669"/>
    <property type="project" value="TreeGrafter"/>
</dbReference>
<keyword evidence="3" id="KW-0611">Plant defense</keyword>
<dbReference type="InterPro" id="IPR038005">
    <property type="entry name" value="RX-like_CC"/>
</dbReference>
<dbReference type="InterPro" id="IPR044974">
    <property type="entry name" value="Disease_R_plants"/>
</dbReference>
<dbReference type="PANTHER" id="PTHR23155:SF1052">
    <property type="entry name" value="DISEASE RESISTANCE PROTEIN RPM1"/>
    <property type="match status" value="1"/>
</dbReference>
<dbReference type="EMBL" id="LR721781">
    <property type="protein sequence ID" value="VVW14516.1"/>
    <property type="molecule type" value="Genomic_DNA"/>
</dbReference>
<feature type="domain" description="Disease resistance N-terminal" evidence="5">
    <location>
        <begin position="5"/>
        <end position="90"/>
    </location>
</feature>
<dbReference type="PRINTS" id="PR00364">
    <property type="entry name" value="DISEASERSIST"/>
</dbReference>
<name>A0A5K1BRY1_9MAGN</name>
<evidence type="ECO:0000259" key="5">
    <source>
        <dbReference type="Pfam" id="PF18052"/>
    </source>
</evidence>
<accession>A0A5K1BRY1</accession>
<evidence type="ECO:0008006" key="9">
    <source>
        <dbReference type="Google" id="ProtNLM"/>
    </source>
</evidence>
<evidence type="ECO:0000259" key="4">
    <source>
        <dbReference type="Pfam" id="PF00931"/>
    </source>
</evidence>
<feature type="domain" description="Disease resistance R13L4/SHOC-2-like LRR" evidence="7">
    <location>
        <begin position="563"/>
        <end position="863"/>
    </location>
</feature>
<dbReference type="Pfam" id="PF00931">
    <property type="entry name" value="NB-ARC"/>
    <property type="match status" value="1"/>
</dbReference>
<dbReference type="Gene3D" id="1.10.10.10">
    <property type="entry name" value="Winged helix-like DNA-binding domain superfamily/Winged helix DNA-binding domain"/>
    <property type="match status" value="1"/>
</dbReference>
<dbReference type="InterPro" id="IPR055414">
    <property type="entry name" value="LRR_R13L4/SHOC2-like"/>
</dbReference>
<organism evidence="8">
    <name type="scientific">Nymphaea colorata</name>
    <name type="common">pocket water lily</name>
    <dbReference type="NCBI Taxonomy" id="210225"/>
    <lineage>
        <taxon>Eukaryota</taxon>
        <taxon>Viridiplantae</taxon>
        <taxon>Streptophyta</taxon>
        <taxon>Embryophyta</taxon>
        <taxon>Tracheophyta</taxon>
        <taxon>Spermatophyta</taxon>
        <taxon>Magnoliopsida</taxon>
        <taxon>Nymphaeales</taxon>
        <taxon>Nymphaeaceae</taxon>
        <taxon>Nymphaea</taxon>
    </lineage>
</organism>
<sequence>MAEIAVGFLLQRLERVLADEANLSTRVHHEVNALKIELEKMRSFLTDADSRQSEDAPEQAVETWVEQVRRAAFDSEDIIDEFILHFGEPNGTGFMGSLRRVYRSITRWRERHNLQGRVMEMRETIRVISETRVNWLNLNQSREGSSSKGADLSLRLDLPAEIAEDGAVVGIEHEIKKVKDFLVGGGKELTTILLHGGAGMGKTTLAKKAYNDYNVRSHFDCRAWVTVSKSFRPRVAIHSMLKGFYNSSKEMFPSKRKVEEDVEGMTLELNMYLKQRRYLLVLDDVWGADVLERLTCPFPSDNCGSRILVTSRDPCVVSTIERWRRERAVIPVIRNSLPAQDSMDLFCSKAFRGGICPPNLVDCCQKLVDKCGGWPIAIVTLAAAMSRAGQSPTEWNGVHDHLGFELGANQDFHALTKVISLSYDELPLHLKTCFLYCVIFPRDYSIKVNKLIRLWAAEGFIERRPGLAVEELGKQYLQQLIDRSLLQIVGKNDKGRVNRCKMHDLVREWVLRISSKQWFLNVISVYNGNEGDEGENQRSRRLSLHGAGTEYLGQFASEQLQRIRSFFMFGAPDCDIGVIHRFLLMRVLDLQDAPINELPNAIGGLFHLRYLNLRRTRLRRLPASIKKLHNLEALDIRDNLIERLPNISKMRMLRYVSAYSHLTDPFTLIQLSLSGCDFPSEICTCRCMRKLWGINATDKIVEAVGNLNQLKHLGIRRVKEEHGRRLCRSIERMKELLSLSISCNSEDEYLKLESLASPPPYLEDVWMFGRLKMLPSWFSQLENLKRLGLHFCKLAQNPLFSLQAQLPNLLWLKLYDAFEGRELRCYTNSFLKLETLIIMNLRNLRSIVVDEQALPSLQTLSICRCSELRRLPPRIFLTPVLIFKDMHEDFTRNIQVERGEDMPRIIIR</sequence>
<evidence type="ECO:0000256" key="1">
    <source>
        <dbReference type="ARBA" id="ARBA00022737"/>
    </source>
</evidence>
<dbReference type="FunFam" id="3.40.50.300:FF:001091">
    <property type="entry name" value="Probable disease resistance protein At1g61300"/>
    <property type="match status" value="1"/>
</dbReference>
<evidence type="ECO:0000313" key="8">
    <source>
        <dbReference type="EMBL" id="VVW14516.1"/>
    </source>
</evidence>
<dbReference type="Gene3D" id="1.20.5.4130">
    <property type="match status" value="1"/>
</dbReference>
<keyword evidence="2" id="KW-0547">Nucleotide-binding</keyword>
<dbReference type="SUPFAM" id="SSF52540">
    <property type="entry name" value="P-loop containing nucleoside triphosphate hydrolases"/>
    <property type="match status" value="1"/>
</dbReference>
<dbReference type="SUPFAM" id="SSF52058">
    <property type="entry name" value="L domain-like"/>
    <property type="match status" value="1"/>
</dbReference>
<proteinExistence type="predicted"/>
<dbReference type="FunFam" id="1.10.10.10:FF:000322">
    <property type="entry name" value="Probable disease resistance protein At1g63360"/>
    <property type="match status" value="1"/>
</dbReference>
<dbReference type="Gene3D" id="3.80.10.10">
    <property type="entry name" value="Ribonuclease Inhibitor"/>
    <property type="match status" value="2"/>
</dbReference>
<evidence type="ECO:0000259" key="7">
    <source>
        <dbReference type="Pfam" id="PF23598"/>
    </source>
</evidence>
<dbReference type="Pfam" id="PF23559">
    <property type="entry name" value="WHD_DRP"/>
    <property type="match status" value="1"/>
</dbReference>
<dbReference type="InterPro" id="IPR001611">
    <property type="entry name" value="Leu-rich_rpt"/>
</dbReference>
<gene>
    <name evidence="8" type="ORF">NYM_LOCUS14611</name>
</gene>
<dbReference type="OrthoDB" id="598235at2759"/>
<dbReference type="InterPro" id="IPR032675">
    <property type="entry name" value="LRR_dom_sf"/>
</dbReference>
<dbReference type="InterPro" id="IPR002182">
    <property type="entry name" value="NB-ARC"/>
</dbReference>
<dbReference type="PANTHER" id="PTHR23155">
    <property type="entry name" value="DISEASE RESISTANCE PROTEIN RP"/>
    <property type="match status" value="1"/>
</dbReference>
<evidence type="ECO:0000256" key="2">
    <source>
        <dbReference type="ARBA" id="ARBA00022741"/>
    </source>
</evidence>
<dbReference type="InterPro" id="IPR027417">
    <property type="entry name" value="P-loop_NTPase"/>
</dbReference>
<dbReference type="GO" id="GO:0043531">
    <property type="term" value="F:ADP binding"/>
    <property type="evidence" value="ECO:0007669"/>
    <property type="project" value="InterPro"/>
</dbReference>
<dbReference type="Gramene" id="NC3G0202090.1">
    <property type="protein sequence ID" value="NC3G0202090.1:cds"/>
    <property type="gene ID" value="NC3G0202090"/>
</dbReference>
<dbReference type="AlphaFoldDB" id="A0A5K1BRY1"/>
<dbReference type="InterPro" id="IPR042197">
    <property type="entry name" value="Apaf_helical"/>
</dbReference>
<dbReference type="Gene3D" id="1.10.8.430">
    <property type="entry name" value="Helical domain of apoptotic protease-activating factors"/>
    <property type="match status" value="1"/>
</dbReference>